<feature type="compositionally biased region" description="Low complexity" evidence="1">
    <location>
        <begin position="224"/>
        <end position="237"/>
    </location>
</feature>
<dbReference type="Proteomes" id="UP000016930">
    <property type="component" value="Unassembled WGS sequence"/>
</dbReference>
<name>M2R7Q4_CERS8</name>
<feature type="compositionally biased region" description="Basic and acidic residues" evidence="1">
    <location>
        <begin position="39"/>
        <end position="55"/>
    </location>
</feature>
<evidence type="ECO:0008006" key="4">
    <source>
        <dbReference type="Google" id="ProtNLM"/>
    </source>
</evidence>
<reference evidence="2" key="1">
    <citation type="journal article" date="2012" name="Proc. Natl. Acad. Sci. U.S.A.">
        <title>Comparative genomics of Ceriporiopsis subvermispora and Phanerochaete chrysosporium provide insight into selective ligninolysis.</title>
        <authorList>
            <person name="Fernandez-Fueyo E."/>
            <person name="Ruiz-Duenas F.J."/>
            <person name="Ferreira P."/>
            <person name="Floudas D."/>
            <person name="Hibbett D.S."/>
            <person name="Canessa P."/>
            <person name="Larrondo L.F."/>
            <person name="James T.Y."/>
            <person name="Seelenfreund D."/>
            <person name="Lobos S."/>
            <person name="Polanco R."/>
            <person name="Tello M."/>
            <person name="Honda Y."/>
            <person name="Watanabe T."/>
            <person name="Watanabe T."/>
            <person name="Ryu J.S."/>
            <person name="Kubicek C.P."/>
            <person name="Schmoll M."/>
            <person name="Gaskell J."/>
            <person name="Hammel K.E."/>
            <person name="St John F.J."/>
            <person name="Vanden Wymelenberg A."/>
            <person name="Sabat G."/>
            <person name="Splinter BonDurant S."/>
            <person name="Syed K."/>
            <person name="Yadav J.S."/>
            <person name="Doddapaneni H."/>
            <person name="Subramanian V."/>
            <person name="Lavin J.L."/>
            <person name="Oguiza J.A."/>
            <person name="Perez G."/>
            <person name="Pisabarro A.G."/>
            <person name="Ramirez L."/>
            <person name="Santoyo F."/>
            <person name="Master E."/>
            <person name="Coutinho P.M."/>
            <person name="Henrissat B."/>
            <person name="Lombard V."/>
            <person name="Magnuson J.K."/>
            <person name="Kuees U."/>
            <person name="Hori C."/>
            <person name="Igarashi K."/>
            <person name="Samejima M."/>
            <person name="Held B.W."/>
            <person name="Barry K.W."/>
            <person name="LaButti K.M."/>
            <person name="Lapidus A."/>
            <person name="Lindquist E.A."/>
            <person name="Lucas S.M."/>
            <person name="Riley R."/>
            <person name="Salamov A.A."/>
            <person name="Hoffmeister D."/>
            <person name="Schwenk D."/>
            <person name="Hadar Y."/>
            <person name="Yarden O."/>
            <person name="de Vries R.P."/>
            <person name="Wiebenga A."/>
            <person name="Stenlid J."/>
            <person name="Eastwood D."/>
            <person name="Grigoriev I.V."/>
            <person name="Berka R.M."/>
            <person name="Blanchette R.A."/>
            <person name="Kersten P."/>
            <person name="Martinez A.T."/>
            <person name="Vicuna R."/>
            <person name="Cullen D."/>
        </authorList>
    </citation>
    <scope>NUCLEOTIDE SEQUENCE [LARGE SCALE GENOMIC DNA]</scope>
    <source>
        <strain evidence="2">B</strain>
    </source>
</reference>
<organism evidence="2 3">
    <name type="scientific">Ceriporiopsis subvermispora (strain B)</name>
    <name type="common">White-rot fungus</name>
    <name type="synonym">Gelatoporia subvermispora</name>
    <dbReference type="NCBI Taxonomy" id="914234"/>
    <lineage>
        <taxon>Eukaryota</taxon>
        <taxon>Fungi</taxon>
        <taxon>Dikarya</taxon>
        <taxon>Basidiomycota</taxon>
        <taxon>Agaricomycotina</taxon>
        <taxon>Agaricomycetes</taxon>
        <taxon>Polyporales</taxon>
        <taxon>Gelatoporiaceae</taxon>
        <taxon>Gelatoporia</taxon>
    </lineage>
</organism>
<dbReference type="Pfam" id="PF13455">
    <property type="entry name" value="MUG113"/>
    <property type="match status" value="1"/>
</dbReference>
<feature type="region of interest" description="Disordered" evidence="1">
    <location>
        <begin position="1"/>
        <end position="126"/>
    </location>
</feature>
<feature type="region of interest" description="Disordered" evidence="1">
    <location>
        <begin position="436"/>
        <end position="458"/>
    </location>
</feature>
<dbReference type="EMBL" id="KB445803">
    <property type="protein sequence ID" value="EMD34427.1"/>
    <property type="molecule type" value="Genomic_DNA"/>
</dbReference>
<keyword evidence="3" id="KW-1185">Reference proteome</keyword>
<feature type="compositionally biased region" description="Basic residues" evidence="1">
    <location>
        <begin position="1"/>
        <end position="10"/>
    </location>
</feature>
<proteinExistence type="predicted"/>
<gene>
    <name evidence="2" type="ORF">CERSUDRAFT_117298</name>
</gene>
<feature type="compositionally biased region" description="Basic and acidic residues" evidence="1">
    <location>
        <begin position="16"/>
        <end position="26"/>
    </location>
</feature>
<dbReference type="PANTHER" id="PTHR28094">
    <property type="entry name" value="MEIOTICALLY UP-REGULATED GENE 113 PROTEIN"/>
    <property type="match status" value="1"/>
</dbReference>
<feature type="compositionally biased region" description="Polar residues" evidence="1">
    <location>
        <begin position="202"/>
        <end position="211"/>
    </location>
</feature>
<evidence type="ECO:0000313" key="2">
    <source>
        <dbReference type="EMBL" id="EMD34427.1"/>
    </source>
</evidence>
<sequence>MFSLFKRHKSTPSGDARTDAKGRISDDLAQQLGGLSLGHGREAPAKLQTPRHERPFVGGFVSQTHRPTHSAPSAAPANRHELPPPPSAPVLPKSTRPDRPAPPHQFPIPSTYGAAPPGPLPVPPARIAMPVPAHEARQDISQTMRYALGTPTRTPPRSGTSLRPPIAATPVRPHSDPELPPSSLAGPATPSAAPARPHSSSVIQTPASTSRKPAATPLQRDTSNDSSPPSPSSTSATGPPPDSVRCSAITQKGVRCSRKVQVGPALTRLDSTAEVIRFCHQHVKQVLEPTGFYLENKLTKTKQWIDYQPWIAEYLQPDTKAALREEMRKPRSEADELGFIYTFEIREPNNTKEIHLKVGRTVKLNKRLDEWSKQCGSKEQVLRGWWPGTVEADNGSHLRGRVLPGDPGLWCHRVERLVHLELADLALNAPYLEPEFPNVPAEGRDSTSPARPRRKPCSDCGAMHKEIFSFPRPESGRYKDQVWELIVQPVIDKWGGFVAGYMQEPLPTA</sequence>
<dbReference type="HOGENOM" id="CLU_020641_1_0_1"/>
<feature type="compositionally biased region" description="Low complexity" evidence="1">
    <location>
        <begin position="181"/>
        <end position="201"/>
    </location>
</feature>
<dbReference type="PANTHER" id="PTHR28094:SF1">
    <property type="entry name" value="MEIOTICALLY UP-REGULATED GENE 113 PROTEIN"/>
    <property type="match status" value="1"/>
</dbReference>
<evidence type="ECO:0000256" key="1">
    <source>
        <dbReference type="SAM" id="MobiDB-lite"/>
    </source>
</evidence>
<dbReference type="InterPro" id="IPR053006">
    <property type="entry name" value="Meiosis_regulatory"/>
</dbReference>
<evidence type="ECO:0000313" key="3">
    <source>
        <dbReference type="Proteomes" id="UP000016930"/>
    </source>
</evidence>
<feature type="compositionally biased region" description="Low complexity" evidence="1">
    <location>
        <begin position="148"/>
        <end position="165"/>
    </location>
</feature>
<dbReference type="STRING" id="914234.M2R7Q4"/>
<protein>
    <recommendedName>
        <fullName evidence="4">DUF1766-domain-containing protein</fullName>
    </recommendedName>
</protein>
<feature type="region of interest" description="Disordered" evidence="1">
    <location>
        <begin position="148"/>
        <end position="246"/>
    </location>
</feature>
<dbReference type="OrthoDB" id="2417614at2759"/>
<accession>M2R7Q4</accession>
<dbReference type="AlphaFoldDB" id="M2R7Q4"/>